<dbReference type="PROSITE" id="PS00893">
    <property type="entry name" value="NUDIX_BOX"/>
    <property type="match status" value="1"/>
</dbReference>
<evidence type="ECO:0000256" key="8">
    <source>
        <dbReference type="ARBA" id="ARBA00032272"/>
    </source>
</evidence>
<dbReference type="InterPro" id="IPR000086">
    <property type="entry name" value="NUDIX_hydrolase_dom"/>
</dbReference>
<organism evidence="12 13">
    <name type="scientific">Pustulibacterium marinum</name>
    <dbReference type="NCBI Taxonomy" id="1224947"/>
    <lineage>
        <taxon>Bacteria</taxon>
        <taxon>Pseudomonadati</taxon>
        <taxon>Bacteroidota</taxon>
        <taxon>Flavobacteriia</taxon>
        <taxon>Flavobacteriales</taxon>
        <taxon>Flavobacteriaceae</taxon>
        <taxon>Pustulibacterium</taxon>
    </lineage>
</organism>
<accession>A0A1I7FTB3</accession>
<dbReference type="SUPFAM" id="SSF55811">
    <property type="entry name" value="Nudix"/>
    <property type="match status" value="1"/>
</dbReference>
<evidence type="ECO:0000256" key="7">
    <source>
        <dbReference type="ARBA" id="ARBA00032162"/>
    </source>
</evidence>
<dbReference type="STRING" id="1224947.SAMN05216480_102199"/>
<dbReference type="GO" id="GO:0006753">
    <property type="term" value="P:nucleoside phosphate metabolic process"/>
    <property type="evidence" value="ECO:0007669"/>
    <property type="project" value="TreeGrafter"/>
</dbReference>
<evidence type="ECO:0000256" key="9">
    <source>
        <dbReference type="PIRSR" id="PIRSR604385-2"/>
    </source>
</evidence>
<protein>
    <recommendedName>
        <fullName evidence="5">GDP-mannose pyrophosphatase</fullName>
    </recommendedName>
    <alternativeName>
        <fullName evidence="7">GDP-mannose hydrolase</fullName>
    </alternativeName>
    <alternativeName>
        <fullName evidence="8">GDPMK</fullName>
    </alternativeName>
</protein>
<dbReference type="OrthoDB" id="1523642at2"/>
<feature type="binding site" evidence="9">
    <location>
        <position position="151"/>
    </location>
    <ligand>
        <name>Mg(2+)</name>
        <dbReference type="ChEBI" id="CHEBI:18420"/>
        <label>2</label>
    </ligand>
</feature>
<dbReference type="AlphaFoldDB" id="A0A1I7FTB3"/>
<evidence type="ECO:0000313" key="12">
    <source>
        <dbReference type="EMBL" id="SFU39246.1"/>
    </source>
</evidence>
<evidence type="ECO:0000256" key="2">
    <source>
        <dbReference type="ARBA" id="ARBA00001946"/>
    </source>
</evidence>
<sequence length="188" mass="21633">MKFNIEKEELVFNDFFQITKATITHDSFQPEKDIKATRLSLNKGNAVGILIYEKDSDSFLLTKQFRYPTSQNGHPWMTEIPAGMVDEGESPETTAKRETMEELGYSIKELTHIGTYYSSPGTQTEYVYMYYAEVTSEDKVKQGGGLDNESEDIQLIKLPSEEIKTFLPKINDFKTMVAFQWYLLHKAL</sequence>
<feature type="short sequence motif" description="Nudix box" evidence="10">
    <location>
        <begin position="83"/>
        <end position="105"/>
    </location>
</feature>
<comment type="catalytic activity">
    <reaction evidence="1">
        <text>GDP-alpha-D-mannose + H2O = alpha-D-mannose 1-phosphate + GMP + 2 H(+)</text>
        <dbReference type="Rhea" id="RHEA:27978"/>
        <dbReference type="ChEBI" id="CHEBI:15377"/>
        <dbReference type="ChEBI" id="CHEBI:15378"/>
        <dbReference type="ChEBI" id="CHEBI:57527"/>
        <dbReference type="ChEBI" id="CHEBI:58115"/>
        <dbReference type="ChEBI" id="CHEBI:58409"/>
    </reaction>
</comment>
<dbReference type="GO" id="GO:0019693">
    <property type="term" value="P:ribose phosphate metabolic process"/>
    <property type="evidence" value="ECO:0007669"/>
    <property type="project" value="TreeGrafter"/>
</dbReference>
<keyword evidence="9" id="KW-0460">Magnesium</keyword>
<keyword evidence="9" id="KW-0479">Metal-binding</keyword>
<evidence type="ECO:0000313" key="13">
    <source>
        <dbReference type="Proteomes" id="UP000199138"/>
    </source>
</evidence>
<dbReference type="Pfam" id="PF00293">
    <property type="entry name" value="NUDIX"/>
    <property type="match status" value="1"/>
</dbReference>
<dbReference type="PROSITE" id="PS51462">
    <property type="entry name" value="NUDIX"/>
    <property type="match status" value="1"/>
</dbReference>
<dbReference type="GO" id="GO:0016818">
    <property type="term" value="F:hydrolase activity, acting on acid anhydrides, in phosphorus-containing anhydrides"/>
    <property type="evidence" value="ECO:0007669"/>
    <property type="project" value="InterPro"/>
</dbReference>
<feature type="binding site" evidence="9">
    <location>
        <position position="82"/>
    </location>
    <ligand>
        <name>Mg(2+)</name>
        <dbReference type="ChEBI" id="CHEBI:18420"/>
        <label>1</label>
    </ligand>
</feature>
<dbReference type="InterPro" id="IPR020084">
    <property type="entry name" value="NUDIX_hydrolase_CS"/>
</dbReference>
<evidence type="ECO:0000256" key="5">
    <source>
        <dbReference type="ARBA" id="ARBA00016377"/>
    </source>
</evidence>
<evidence type="ECO:0000256" key="1">
    <source>
        <dbReference type="ARBA" id="ARBA00000847"/>
    </source>
</evidence>
<dbReference type="RefSeq" id="WP_093023847.1">
    <property type="nucleotide sequence ID" value="NZ_FPBK01000002.1"/>
</dbReference>
<evidence type="ECO:0000256" key="6">
    <source>
        <dbReference type="ARBA" id="ARBA00022801"/>
    </source>
</evidence>
<dbReference type="PANTHER" id="PTHR11839:SF18">
    <property type="entry name" value="NUDIX HYDROLASE DOMAIN-CONTAINING PROTEIN"/>
    <property type="match status" value="1"/>
</dbReference>
<comment type="cofactor">
    <cofactor evidence="2 9">
        <name>Mg(2+)</name>
        <dbReference type="ChEBI" id="CHEBI:18420"/>
    </cofactor>
</comment>
<evidence type="ECO:0000259" key="11">
    <source>
        <dbReference type="PROSITE" id="PS51462"/>
    </source>
</evidence>
<keyword evidence="13" id="KW-1185">Reference proteome</keyword>
<evidence type="ECO:0000256" key="10">
    <source>
        <dbReference type="PIRSR" id="PIRSR604385-3"/>
    </source>
</evidence>
<name>A0A1I7FTB3_9FLAO</name>
<dbReference type="Gene3D" id="3.90.79.10">
    <property type="entry name" value="Nucleoside Triphosphate Pyrophosphohydrolase"/>
    <property type="match status" value="1"/>
</dbReference>
<comment type="similarity">
    <text evidence="3">Belongs to the Nudix hydrolase family. NudK subfamily.</text>
</comment>
<dbReference type="NCBIfam" id="TIGR00052">
    <property type="entry name" value="nudix-type nucleoside diphosphatase, YffH/AdpP family"/>
    <property type="match status" value="1"/>
</dbReference>
<gene>
    <name evidence="12" type="ORF">SAMN05216480_102199</name>
</gene>
<feature type="domain" description="Nudix hydrolase" evidence="11">
    <location>
        <begin position="42"/>
        <end position="183"/>
    </location>
</feature>
<evidence type="ECO:0000256" key="4">
    <source>
        <dbReference type="ARBA" id="ARBA00011738"/>
    </source>
</evidence>
<dbReference type="Proteomes" id="UP000199138">
    <property type="component" value="Unassembled WGS sequence"/>
</dbReference>
<feature type="binding site" evidence="9">
    <location>
        <position position="102"/>
    </location>
    <ligand>
        <name>Mg(2+)</name>
        <dbReference type="ChEBI" id="CHEBI:18420"/>
        <label>1</label>
    </ligand>
</feature>
<comment type="subunit">
    <text evidence="4">Homodimer.</text>
</comment>
<evidence type="ECO:0000256" key="3">
    <source>
        <dbReference type="ARBA" id="ARBA00007275"/>
    </source>
</evidence>
<keyword evidence="6" id="KW-0378">Hydrolase</keyword>
<dbReference type="InterPro" id="IPR004385">
    <property type="entry name" value="NDP_pyrophosphatase"/>
</dbReference>
<dbReference type="InterPro" id="IPR015797">
    <property type="entry name" value="NUDIX_hydrolase-like_dom_sf"/>
</dbReference>
<dbReference type="PANTHER" id="PTHR11839">
    <property type="entry name" value="UDP/ADP-SUGAR PYROPHOSPHATASE"/>
    <property type="match status" value="1"/>
</dbReference>
<feature type="binding site" evidence="9">
    <location>
        <position position="98"/>
    </location>
    <ligand>
        <name>Mg(2+)</name>
        <dbReference type="ChEBI" id="CHEBI:18420"/>
        <label>1</label>
    </ligand>
</feature>
<reference evidence="12 13" key="1">
    <citation type="submission" date="2016-10" db="EMBL/GenBank/DDBJ databases">
        <authorList>
            <person name="de Groot N.N."/>
        </authorList>
    </citation>
    <scope>NUCLEOTIDE SEQUENCE [LARGE SCALE GENOMIC DNA]</scope>
    <source>
        <strain evidence="12 13">CGMCC 1.12333</strain>
    </source>
</reference>
<dbReference type="GO" id="GO:0046872">
    <property type="term" value="F:metal ion binding"/>
    <property type="evidence" value="ECO:0007669"/>
    <property type="project" value="UniProtKB-KW"/>
</dbReference>
<dbReference type="CDD" id="cd24157">
    <property type="entry name" value="NUDIX_GDPMK"/>
    <property type="match status" value="1"/>
</dbReference>
<proteinExistence type="inferred from homology"/>
<dbReference type="EMBL" id="FPBK01000002">
    <property type="protein sequence ID" value="SFU39246.1"/>
    <property type="molecule type" value="Genomic_DNA"/>
</dbReference>